<dbReference type="InterPro" id="IPR001753">
    <property type="entry name" value="Enoyl-CoA_hydra/iso"/>
</dbReference>
<proteinExistence type="inferred from homology"/>
<dbReference type="FunFam" id="3.90.226.10:FF:000009">
    <property type="entry name" value="Carnitinyl-CoA dehydratase"/>
    <property type="match status" value="1"/>
</dbReference>
<dbReference type="Gene3D" id="3.90.226.10">
    <property type="entry name" value="2-enoyl-CoA Hydratase, Chain A, domain 1"/>
    <property type="match status" value="1"/>
</dbReference>
<keyword evidence="2" id="KW-0456">Lyase</keyword>
<evidence type="ECO:0000256" key="2">
    <source>
        <dbReference type="ARBA" id="ARBA00023239"/>
    </source>
</evidence>
<dbReference type="Pfam" id="PF00378">
    <property type="entry name" value="ECH_1"/>
    <property type="match status" value="1"/>
</dbReference>
<dbReference type="OrthoDB" id="9775794at2"/>
<name>A0A317MTT7_9GAMM</name>
<reference evidence="3 4" key="1">
    <citation type="submission" date="2018-05" db="EMBL/GenBank/DDBJ databases">
        <title>Genomic Encyclopedia of Type Strains, Phase IV (KMG-IV): sequencing the most valuable type-strain genomes for metagenomic binning, comparative biology and taxonomic classification.</title>
        <authorList>
            <person name="Goeker M."/>
        </authorList>
    </citation>
    <scope>NUCLEOTIDE SEQUENCE [LARGE SCALE GENOMIC DNA]</scope>
    <source>
        <strain evidence="3 4">DSM 23606</strain>
    </source>
</reference>
<dbReference type="Proteomes" id="UP000246569">
    <property type="component" value="Unassembled WGS sequence"/>
</dbReference>
<dbReference type="GO" id="GO:0006635">
    <property type="term" value="P:fatty acid beta-oxidation"/>
    <property type="evidence" value="ECO:0007669"/>
    <property type="project" value="TreeGrafter"/>
</dbReference>
<comment type="similarity">
    <text evidence="1">Belongs to the enoyl-CoA hydratase/isomerase family.</text>
</comment>
<accession>A0A317MTT7</accession>
<sequence>MSADFVRCEYPQAGYAELVIDRPAARNALCRALTDALAEHLARLAGEPQVRVVLLRAEGEHFAAGADIREMLGISAEAAVASDFAGCCTALGEFPKPLLALVQGFALGGGCELVEMCDVVLAADDAVFAHPEIRLGTMPGAGGTQRLPRLIGMAKALDLLLSGRRMDAREAERCGLVSRIVPRQRLLDEGRALAAELATLSGEVLMLIKRAARDGASLPLAAGLRLERQLFHHSLALADREEGMRAFLDKRPAHFNACPAAVIPDQPTDI</sequence>
<dbReference type="PANTHER" id="PTHR11941">
    <property type="entry name" value="ENOYL-COA HYDRATASE-RELATED"/>
    <property type="match status" value="1"/>
</dbReference>
<dbReference type="GO" id="GO:0016836">
    <property type="term" value="F:hydro-lyase activity"/>
    <property type="evidence" value="ECO:0007669"/>
    <property type="project" value="UniProtKB-ARBA"/>
</dbReference>
<dbReference type="InterPro" id="IPR029045">
    <property type="entry name" value="ClpP/crotonase-like_dom_sf"/>
</dbReference>
<dbReference type="SUPFAM" id="SSF52096">
    <property type="entry name" value="ClpP/crotonase"/>
    <property type="match status" value="1"/>
</dbReference>
<comment type="caution">
    <text evidence="3">The sequence shown here is derived from an EMBL/GenBank/DDBJ whole genome shotgun (WGS) entry which is preliminary data.</text>
</comment>
<dbReference type="Gene3D" id="1.10.12.10">
    <property type="entry name" value="Lyase 2-enoyl-coa Hydratase, Chain A, domain 2"/>
    <property type="match status" value="1"/>
</dbReference>
<evidence type="ECO:0000256" key="1">
    <source>
        <dbReference type="ARBA" id="ARBA00005254"/>
    </source>
</evidence>
<dbReference type="FunFam" id="1.10.12.10:FF:000001">
    <property type="entry name" value="Probable enoyl-CoA hydratase, mitochondrial"/>
    <property type="match status" value="1"/>
</dbReference>
<dbReference type="PANTHER" id="PTHR11941:SF54">
    <property type="entry name" value="ENOYL-COA HYDRATASE, MITOCHONDRIAL"/>
    <property type="match status" value="1"/>
</dbReference>
<dbReference type="InterPro" id="IPR014748">
    <property type="entry name" value="Enoyl-CoA_hydra_C"/>
</dbReference>
<evidence type="ECO:0000313" key="4">
    <source>
        <dbReference type="Proteomes" id="UP000246569"/>
    </source>
</evidence>
<dbReference type="AlphaFoldDB" id="A0A317MTT7"/>
<dbReference type="EMBL" id="QGTJ01000009">
    <property type="protein sequence ID" value="PWV59887.1"/>
    <property type="molecule type" value="Genomic_DNA"/>
</dbReference>
<gene>
    <name evidence="3" type="ORF">C7443_109140</name>
</gene>
<organism evidence="3 4">
    <name type="scientific">Plasticicumulans acidivorans</name>
    <dbReference type="NCBI Taxonomy" id="886464"/>
    <lineage>
        <taxon>Bacteria</taxon>
        <taxon>Pseudomonadati</taxon>
        <taxon>Pseudomonadota</taxon>
        <taxon>Gammaproteobacteria</taxon>
        <taxon>Candidatus Competibacteraceae</taxon>
        <taxon>Plasticicumulans</taxon>
    </lineage>
</organism>
<keyword evidence="4" id="KW-1185">Reference proteome</keyword>
<dbReference type="RefSeq" id="WP_110019490.1">
    <property type="nucleotide sequence ID" value="NZ_QGTJ01000009.1"/>
</dbReference>
<evidence type="ECO:0000313" key="3">
    <source>
        <dbReference type="EMBL" id="PWV59887.1"/>
    </source>
</evidence>
<dbReference type="CDD" id="cd06558">
    <property type="entry name" value="crotonase-like"/>
    <property type="match status" value="1"/>
</dbReference>
<protein>
    <submittedName>
        <fullName evidence="3">Enoyl-CoA hydratase</fullName>
    </submittedName>
</protein>